<dbReference type="EMBL" id="CALNXI010000144">
    <property type="protein sequence ID" value="CAH3020323.1"/>
    <property type="molecule type" value="Genomic_DNA"/>
</dbReference>
<evidence type="ECO:0000256" key="6">
    <source>
        <dbReference type="RuleBase" id="RU280815"/>
    </source>
</evidence>
<keyword evidence="3 6" id="KW-0677">Repeat</keyword>
<evidence type="ECO:0000313" key="8">
    <source>
        <dbReference type="EMBL" id="CAH3020323.1"/>
    </source>
</evidence>
<evidence type="ECO:0000256" key="4">
    <source>
        <dbReference type="ARBA" id="ARBA00023157"/>
    </source>
</evidence>
<dbReference type="InterPro" id="IPR000742">
    <property type="entry name" value="EGF"/>
</dbReference>
<comment type="function">
    <text evidence="6">Putative Notch ligand involved in the mediation of Notch signaling.</text>
</comment>
<feature type="disulfide bond" evidence="5">
    <location>
        <begin position="773"/>
        <end position="782"/>
    </location>
</feature>
<evidence type="ECO:0000256" key="2">
    <source>
        <dbReference type="ARBA" id="ARBA00022536"/>
    </source>
</evidence>
<comment type="caution">
    <text evidence="8">The sequence shown here is derived from an EMBL/GenBank/DDBJ whole genome shotgun (WGS) entry which is preliminary data.</text>
</comment>
<feature type="disulfide bond" evidence="5">
    <location>
        <begin position="753"/>
        <end position="765"/>
    </location>
</feature>
<sequence>MDLINNAAVFATKWLPQKGQSGARQFGQPLQYVSPPVQGKMLWSFLTSAAVLLTFMSYSQAYNPLPSLSLPSSSSPSSSSSSSSSSYAGNVVLKLEVWDDDVITNDDFIDRFSKNIDLNTVRSGPPSSRDGSERVVLSSKRVRTELDLDVYCETHFYGPSCSVKCVPRDDSSGHYTCDSQGRKVCRSGWYGQSCTRYCVPRDDSINGHYVCDKQGNKNCLQNWQGPSCNSCVKNWYGKRCSTYCVPQDSNEHGHYKCKLEDGKKECLPWWFGTECDVYCVPHNDDDNGHYDCAHDGSKTCKPGWFSENCCLRFCAPQNDDERGHYTCDSNGNKVCIDGYRLPECKECLLGRYGSNCSLSCTNATQQGYYDCADDGSMLCKPWWYGLECLQYCVPHDDSKHGHYTCNPLDGGKVCKKGWKGPDLIDGSSPQVSSSVKIQSSAAEFPLADIGSEDTKISKMLISLVSSTVLILYSVVPCEGRGHAVVTLKSYRNPSHRMSNGKCCDHLFFNFGRCYPCDAYFKLCVSQSVSQAAHNCNLGRSQTGVVGDKDNHHFHIRKQFSFNSFQGTVTIGVDVWDKDKYTKDDFVERTYITEPSIRPGTSHNPFKKSLTLYGSRITVGLELKIYCDNNYYGDSCTVQCIPRDDWSGHYTCDSQGRKVCRRGWYGQSCTRYCVPRDDSINGHYVCDKYGNKRCLRNWQGPSCKSCVKNWYGKRCSTYCVPRDTDDHGHYTCRPTDGMKECLPSWFGAECLKQCVPRDDDEGHYFCAHDGSKTCMHGWHGVNCTVFCVPESDDESGYYACDNEGSKVCFDGFHGFTINCSSTCLPENDTVAEQVQYKCTDNGDKVCNQWWYGSECSEYCVPHNDTIHGHYTCHPRDGSKVCLKGWEGPECRFPRRRWVFKIE</sequence>
<feature type="disulfide bond" evidence="5">
    <location>
        <begin position="185"/>
        <end position="194"/>
    </location>
</feature>
<feature type="disulfide bond" evidence="5">
    <location>
        <begin position="266"/>
        <end position="275"/>
    </location>
</feature>
<accession>A0ABN8LX77</accession>
<evidence type="ECO:0000256" key="1">
    <source>
        <dbReference type="ARBA" id="ARBA00022473"/>
    </source>
</evidence>
<protein>
    <recommendedName>
        <fullName evidence="6">Delta-like protein</fullName>
    </recommendedName>
</protein>
<dbReference type="Pfam" id="PF01414">
    <property type="entry name" value="DSL"/>
    <property type="match status" value="7"/>
</dbReference>
<proteinExistence type="predicted"/>
<comment type="subcellular location">
    <subcellularLocation>
        <location evidence="6">Membrane</location>
        <topology evidence="6">Single-pass type I membrane protein</topology>
    </subcellularLocation>
</comment>
<evidence type="ECO:0000313" key="9">
    <source>
        <dbReference type="Proteomes" id="UP001159427"/>
    </source>
</evidence>
<dbReference type="InterPro" id="IPR042635">
    <property type="entry name" value="MEGF10/SREC1/2-like"/>
</dbReference>
<feature type="disulfide bond" evidence="5">
    <location>
        <begin position="845"/>
        <end position="854"/>
    </location>
</feature>
<dbReference type="PANTHER" id="PTHR24043">
    <property type="entry name" value="SCAVENGER RECEPTOR CLASS F"/>
    <property type="match status" value="1"/>
</dbReference>
<evidence type="ECO:0000256" key="5">
    <source>
        <dbReference type="PROSITE-ProRule" id="PRU00377"/>
    </source>
</evidence>
<keyword evidence="6" id="KW-0472">Membrane</keyword>
<feature type="domain" description="DSL" evidence="7">
    <location>
        <begin position="738"/>
        <end position="782"/>
    </location>
</feature>
<feature type="disulfide bond" evidence="5">
    <location>
        <begin position="880"/>
        <end position="889"/>
    </location>
</feature>
<dbReference type="SMART" id="SM00051">
    <property type="entry name" value="DSL"/>
    <property type="match status" value="7"/>
</dbReference>
<keyword evidence="1 6" id="KW-0217">Developmental protein</keyword>
<evidence type="ECO:0000259" key="7">
    <source>
        <dbReference type="PROSITE" id="PS51051"/>
    </source>
</evidence>
<organism evidence="8 9">
    <name type="scientific">Porites evermanni</name>
    <dbReference type="NCBI Taxonomy" id="104178"/>
    <lineage>
        <taxon>Eukaryota</taxon>
        <taxon>Metazoa</taxon>
        <taxon>Cnidaria</taxon>
        <taxon>Anthozoa</taxon>
        <taxon>Hexacorallia</taxon>
        <taxon>Scleractinia</taxon>
        <taxon>Fungiina</taxon>
        <taxon>Poritidae</taxon>
        <taxon>Porites</taxon>
    </lineage>
</organism>
<dbReference type="PANTHER" id="PTHR24043:SF12">
    <property type="entry name" value="DELTA-LIKE PROTEIN"/>
    <property type="match status" value="1"/>
</dbReference>
<feature type="disulfide bond" evidence="5">
    <location>
        <begin position="152"/>
        <end position="161"/>
    </location>
</feature>
<keyword evidence="4 5" id="KW-1015">Disulfide bond</keyword>
<feature type="domain" description="DSL" evidence="7">
    <location>
        <begin position="150"/>
        <end position="194"/>
    </location>
</feature>
<feature type="disulfide bond" evidence="5">
    <location>
        <begin position="300"/>
        <end position="309"/>
    </location>
</feature>
<dbReference type="InterPro" id="IPR000008">
    <property type="entry name" value="C2_dom"/>
</dbReference>
<keyword evidence="6" id="KW-0812">Transmembrane</keyword>
<feature type="disulfide bond" evidence="5">
    <location>
        <begin position="219"/>
        <end position="228"/>
    </location>
</feature>
<name>A0ABN8LX77_9CNID</name>
<feature type="disulfide bond" evidence="5">
    <location>
        <begin position="639"/>
        <end position="651"/>
    </location>
</feature>
<feature type="domain" description="DSL" evidence="7">
    <location>
        <begin position="843"/>
        <end position="889"/>
    </location>
</feature>
<feature type="domain" description="DSL" evidence="7">
    <location>
        <begin position="624"/>
        <end position="668"/>
    </location>
</feature>
<dbReference type="Gene3D" id="2.10.25.140">
    <property type="match status" value="14"/>
</dbReference>
<keyword evidence="6" id="KW-0732">Signal</keyword>
<feature type="disulfide bond" evidence="5">
    <location>
        <begin position="165"/>
        <end position="177"/>
    </location>
</feature>
<feature type="domain" description="DSL" evidence="7">
    <location>
        <begin position="191"/>
        <end position="228"/>
    </location>
</feature>
<keyword evidence="2 6" id="KW-0245">EGF-like domain</keyword>
<dbReference type="Pfam" id="PF00168">
    <property type="entry name" value="C2"/>
    <property type="match status" value="2"/>
</dbReference>
<dbReference type="Proteomes" id="UP001159427">
    <property type="component" value="Unassembled WGS sequence"/>
</dbReference>
<comment type="caution">
    <text evidence="5">Lacks conserved residue(s) required for the propagation of feature annotation.</text>
</comment>
<keyword evidence="9" id="KW-1185">Reference proteome</keyword>
<evidence type="ECO:0000256" key="3">
    <source>
        <dbReference type="ARBA" id="ARBA00022737"/>
    </source>
</evidence>
<feature type="disulfide bond" evidence="5">
    <location>
        <begin position="740"/>
        <end position="749"/>
    </location>
</feature>
<feature type="disulfide bond" evidence="5">
    <location>
        <begin position="626"/>
        <end position="635"/>
    </location>
</feature>
<dbReference type="PROSITE" id="PS51051">
    <property type="entry name" value="DSL"/>
    <property type="match status" value="6"/>
</dbReference>
<reference evidence="8 9" key="1">
    <citation type="submission" date="2022-05" db="EMBL/GenBank/DDBJ databases">
        <authorList>
            <consortium name="Genoscope - CEA"/>
            <person name="William W."/>
        </authorList>
    </citation>
    <scope>NUCLEOTIDE SEQUENCE [LARGE SCALE GENOMIC DNA]</scope>
</reference>
<keyword evidence="6" id="KW-1133">Transmembrane helix</keyword>
<dbReference type="InterPro" id="IPR001774">
    <property type="entry name" value="DSL"/>
</dbReference>
<feature type="disulfide bond" evidence="5">
    <location>
        <begin position="659"/>
        <end position="668"/>
    </location>
</feature>
<dbReference type="SMART" id="SM00181">
    <property type="entry name" value="EGF"/>
    <property type="match status" value="6"/>
</dbReference>
<feature type="domain" description="DSL" evidence="7">
    <location>
        <begin position="264"/>
        <end position="309"/>
    </location>
</feature>
<gene>
    <name evidence="8" type="ORF">PEVE_00006710</name>
</gene>